<evidence type="ECO:0000259" key="8">
    <source>
        <dbReference type="Pfam" id="PF14322"/>
    </source>
</evidence>
<keyword evidence="6" id="KW-1133">Transmembrane helix</keyword>
<dbReference type="CDD" id="cd08977">
    <property type="entry name" value="SusD"/>
    <property type="match status" value="1"/>
</dbReference>
<proteinExistence type="inferred from homology"/>
<dbReference type="RefSeq" id="WP_090294810.1">
    <property type="nucleotide sequence ID" value="NZ_FNKI01000002.1"/>
</dbReference>
<comment type="subcellular location">
    <subcellularLocation>
        <location evidence="1">Cell outer membrane</location>
    </subcellularLocation>
</comment>
<evidence type="ECO:0000256" key="4">
    <source>
        <dbReference type="ARBA" id="ARBA00023136"/>
    </source>
</evidence>
<evidence type="ECO:0000313" key="10">
    <source>
        <dbReference type="Proteomes" id="UP000199592"/>
    </source>
</evidence>
<dbReference type="InterPro" id="IPR012944">
    <property type="entry name" value="SusD_RagB_dom"/>
</dbReference>
<keyword evidence="6" id="KW-0812">Transmembrane</keyword>
<dbReference type="AlphaFoldDB" id="A0A1H2RCR8"/>
<gene>
    <name evidence="9" type="ORF">SAMN04487892_0586</name>
</gene>
<dbReference type="GO" id="GO:0009279">
    <property type="term" value="C:cell outer membrane"/>
    <property type="evidence" value="ECO:0007669"/>
    <property type="project" value="UniProtKB-SubCell"/>
</dbReference>
<evidence type="ECO:0000259" key="7">
    <source>
        <dbReference type="Pfam" id="PF07980"/>
    </source>
</evidence>
<organism evidence="9 10">
    <name type="scientific">Flagellimonas zhangzhouensis</name>
    <dbReference type="NCBI Taxonomy" id="1073328"/>
    <lineage>
        <taxon>Bacteria</taxon>
        <taxon>Pseudomonadati</taxon>
        <taxon>Bacteroidota</taxon>
        <taxon>Flavobacteriia</taxon>
        <taxon>Flavobacteriales</taxon>
        <taxon>Flavobacteriaceae</taxon>
        <taxon>Flagellimonas</taxon>
    </lineage>
</organism>
<feature type="domain" description="RagB/SusD" evidence="7">
    <location>
        <begin position="337"/>
        <end position="467"/>
    </location>
</feature>
<dbReference type="Proteomes" id="UP000199592">
    <property type="component" value="Unassembled WGS sequence"/>
</dbReference>
<dbReference type="InterPro" id="IPR033985">
    <property type="entry name" value="SusD-like_N"/>
</dbReference>
<sequence length="467" mass="53236">MKKYKQPIYRNPLIGIYKVLSVILMITVSCESFVEVDLPQDQITGEAVFEESGTVQASLQHIYAELRDNAFTSGKSLGVSYLMGHYADELHLVNPNLNNILYYEENNVLPTDDFVLGFWSKGYNLIYATNSIIEGLTVDSGIPEVERNNYLGEAYFLRAYLHFYLVNLFGPVPYITSTDYTENQAVSRQSEVLVYEHIVEDLIMAKDLFSATEINDDNFRPDHWTAVALLARVYLYQENWESANKQAIDLISQGGFELRTTLDQVFLKDSGETIWQLGPGLEGRNTHEGFSFIVNSPPPNCVLSENLLDSFETGDRRRSQWVGTVIDGETQWHFPYKYKQVSGTETTQECSILFRLSEQYLIAAESFAQLGNTTASLDYLNPIRDRAGLSFLSPMPKEELLDAISQERRVELFTEQAHRFFDLKRTNMANTILSRIKLNWDPTDILLPVPDSELSINPNLNPQNEGY</sequence>
<keyword evidence="5" id="KW-0998">Cell outer membrane</keyword>
<dbReference type="Gene3D" id="1.25.40.390">
    <property type="match status" value="1"/>
</dbReference>
<evidence type="ECO:0000256" key="2">
    <source>
        <dbReference type="ARBA" id="ARBA00006275"/>
    </source>
</evidence>
<dbReference type="EMBL" id="FNMY01000001">
    <property type="protein sequence ID" value="SDW17151.1"/>
    <property type="molecule type" value="Genomic_DNA"/>
</dbReference>
<evidence type="ECO:0000313" key="9">
    <source>
        <dbReference type="EMBL" id="SDW17151.1"/>
    </source>
</evidence>
<comment type="similarity">
    <text evidence="2">Belongs to the SusD family.</text>
</comment>
<evidence type="ECO:0000256" key="1">
    <source>
        <dbReference type="ARBA" id="ARBA00004442"/>
    </source>
</evidence>
<dbReference type="InterPro" id="IPR011990">
    <property type="entry name" value="TPR-like_helical_dom_sf"/>
</dbReference>
<keyword evidence="4 6" id="KW-0472">Membrane</keyword>
<dbReference type="STRING" id="1073328.SAMN05216294_1936"/>
<reference evidence="10" key="1">
    <citation type="submission" date="2016-10" db="EMBL/GenBank/DDBJ databases">
        <authorList>
            <person name="Varghese N."/>
            <person name="Submissions S."/>
        </authorList>
    </citation>
    <scope>NUCLEOTIDE SEQUENCE [LARGE SCALE GENOMIC DNA]</scope>
    <source>
        <strain evidence="10">DSM 25030</strain>
    </source>
</reference>
<dbReference type="Pfam" id="PF14322">
    <property type="entry name" value="SusD-like_3"/>
    <property type="match status" value="1"/>
</dbReference>
<feature type="domain" description="SusD-like N-terminal" evidence="8">
    <location>
        <begin position="58"/>
        <end position="235"/>
    </location>
</feature>
<protein>
    <submittedName>
        <fullName evidence="9">SusD family protein</fullName>
    </submittedName>
</protein>
<accession>A0A1H2RCR8</accession>
<keyword evidence="3" id="KW-0732">Signal</keyword>
<evidence type="ECO:0000256" key="5">
    <source>
        <dbReference type="ARBA" id="ARBA00023237"/>
    </source>
</evidence>
<name>A0A1H2RCR8_9FLAO</name>
<dbReference type="OrthoDB" id="621570at2"/>
<evidence type="ECO:0000256" key="3">
    <source>
        <dbReference type="ARBA" id="ARBA00022729"/>
    </source>
</evidence>
<dbReference type="SUPFAM" id="SSF48452">
    <property type="entry name" value="TPR-like"/>
    <property type="match status" value="1"/>
</dbReference>
<keyword evidence="10" id="KW-1185">Reference proteome</keyword>
<dbReference type="PROSITE" id="PS51257">
    <property type="entry name" value="PROKAR_LIPOPROTEIN"/>
    <property type="match status" value="1"/>
</dbReference>
<dbReference type="Pfam" id="PF07980">
    <property type="entry name" value="SusD_RagB"/>
    <property type="match status" value="1"/>
</dbReference>
<feature type="transmembrane region" description="Helical" evidence="6">
    <location>
        <begin position="12"/>
        <end position="34"/>
    </location>
</feature>
<evidence type="ECO:0000256" key="6">
    <source>
        <dbReference type="SAM" id="Phobius"/>
    </source>
</evidence>